<protein>
    <submittedName>
        <fullName evidence="5">Flagellar basal-body rod protein FlgG</fullName>
    </submittedName>
</protein>
<keyword evidence="5" id="KW-0282">Flagellum</keyword>
<proteinExistence type="inferred from homology"/>
<organism evidence="5 6">
    <name type="scientific">Clostridium saccharobutylicum DSM 13864</name>
    <dbReference type="NCBI Taxonomy" id="1345695"/>
    <lineage>
        <taxon>Bacteria</taxon>
        <taxon>Bacillati</taxon>
        <taxon>Bacillota</taxon>
        <taxon>Clostridia</taxon>
        <taxon>Eubacteriales</taxon>
        <taxon>Clostridiaceae</taxon>
        <taxon>Clostridium</taxon>
    </lineage>
</organism>
<dbReference type="GO" id="GO:0071978">
    <property type="term" value="P:bacterial-type flagellum-dependent swarming motility"/>
    <property type="evidence" value="ECO:0007669"/>
    <property type="project" value="TreeGrafter"/>
</dbReference>
<dbReference type="OrthoDB" id="9804559at2"/>
<evidence type="ECO:0000256" key="1">
    <source>
        <dbReference type="ARBA" id="ARBA00009677"/>
    </source>
</evidence>
<evidence type="ECO:0000313" key="6">
    <source>
        <dbReference type="Proteomes" id="UP000017118"/>
    </source>
</evidence>
<dbReference type="PANTHER" id="PTHR30435:SF19">
    <property type="entry name" value="FLAGELLAR BASAL-BODY ROD PROTEIN FLGG"/>
    <property type="match status" value="1"/>
</dbReference>
<evidence type="ECO:0000259" key="4">
    <source>
        <dbReference type="Pfam" id="PF22692"/>
    </source>
</evidence>
<accession>U5MWI4</accession>
<dbReference type="Proteomes" id="UP000017118">
    <property type="component" value="Chromosome"/>
</dbReference>
<reference evidence="5 6" key="1">
    <citation type="journal article" date="2013" name="Genome Announc.">
        <title>Complete Genome Sequence of the Solvent Producer Clostridium saccharobutylicum NCP262 (DSM 13864).</title>
        <authorList>
            <person name="Poehlein A."/>
            <person name="Hartwich K."/>
            <person name="Krabben P."/>
            <person name="Ehrenreich A."/>
            <person name="Liebl W."/>
            <person name="Durre P."/>
            <person name="Gottschalk G."/>
            <person name="Daniel R."/>
        </authorList>
    </citation>
    <scope>NUCLEOTIDE SEQUENCE [LARGE SCALE GENOMIC DNA]</scope>
    <source>
        <strain evidence="5">DSM 13864</strain>
    </source>
</reference>
<dbReference type="InterPro" id="IPR020013">
    <property type="entry name" value="Flagellar_FlgE/F/G"/>
</dbReference>
<dbReference type="NCBIfam" id="TIGR03506">
    <property type="entry name" value="FlgEFG_subfam"/>
    <property type="match status" value="1"/>
</dbReference>
<evidence type="ECO:0000313" key="5">
    <source>
        <dbReference type="EMBL" id="AGX44873.1"/>
    </source>
</evidence>
<keyword evidence="5" id="KW-0966">Cell projection</keyword>
<dbReference type="InterPro" id="IPR053967">
    <property type="entry name" value="LlgE_F_G-like_D1"/>
</dbReference>
<feature type="domain" description="Flagellar hook protein FlgE/F/G-like D1" evidence="4">
    <location>
        <begin position="96"/>
        <end position="160"/>
    </location>
</feature>
<comment type="similarity">
    <text evidence="1 2">Belongs to the flagella basal body rod proteins family.</text>
</comment>
<dbReference type="EMBL" id="CP006721">
    <property type="protein sequence ID" value="AGX44873.1"/>
    <property type="molecule type" value="Genomic_DNA"/>
</dbReference>
<name>U5MWI4_CLOSA</name>
<evidence type="ECO:0000256" key="2">
    <source>
        <dbReference type="RuleBase" id="RU362116"/>
    </source>
</evidence>
<dbReference type="HOGENOM" id="CLU_013687_0_2_9"/>
<keyword evidence="6" id="KW-1185">Reference proteome</keyword>
<dbReference type="RefSeq" id="WP_022749104.1">
    <property type="nucleotide sequence ID" value="NC_022571.1"/>
</dbReference>
<dbReference type="Pfam" id="PF06429">
    <property type="entry name" value="Flg_bbr_C"/>
    <property type="match status" value="1"/>
</dbReference>
<dbReference type="PANTHER" id="PTHR30435">
    <property type="entry name" value="FLAGELLAR PROTEIN"/>
    <property type="match status" value="1"/>
</dbReference>
<dbReference type="InterPro" id="IPR037925">
    <property type="entry name" value="FlgE/F/G-like"/>
</dbReference>
<evidence type="ECO:0000259" key="3">
    <source>
        <dbReference type="Pfam" id="PF06429"/>
    </source>
</evidence>
<dbReference type="eggNOG" id="COG4786">
    <property type="taxonomic scope" value="Bacteria"/>
</dbReference>
<dbReference type="GO" id="GO:0009425">
    <property type="term" value="C:bacterial-type flagellum basal body"/>
    <property type="evidence" value="ECO:0007669"/>
    <property type="project" value="UniProtKB-SubCell"/>
</dbReference>
<gene>
    <name evidence="5" type="primary">flgG1</name>
    <name evidence="5" type="ORF">CLSA_c39130</name>
</gene>
<keyword evidence="2" id="KW-0975">Bacterial flagellum</keyword>
<dbReference type="KEGG" id="csb:CLSA_c39130"/>
<comment type="subcellular location">
    <subcellularLocation>
        <location evidence="2">Bacterial flagellum basal body</location>
    </subcellularLocation>
</comment>
<dbReference type="PATRIC" id="fig|1345695.3.peg.3900"/>
<dbReference type="Pfam" id="PF22692">
    <property type="entry name" value="LlgE_F_G_D1"/>
    <property type="match status" value="1"/>
</dbReference>
<dbReference type="GeneID" id="55476212"/>
<sequence length="259" mass="27843">MFNIFATGKSGMSAYQEKLDYLSNDLVNSQTIAYKNTDVGFKDLLVESLDRQGTPLVTKTAVNGTGVKLGTNYAVNKQGNLKNTGIKTDLAIDDGTGQGYFALTQSDGSIAYTRNGNFKIDSNGVLVDATGTKVYINYEAGMSEGSPQLESEKISVDEQGGLYMNSGTDMVKIGTIPVFTAIGDKAFIPQGNSHFVPSADAQITQSTNYDIRQGFLEASTVDPTEVFSDVILTQRAFQLSSKAITAADDIWGMINNMRS</sequence>
<dbReference type="AlphaFoldDB" id="U5MWI4"/>
<feature type="domain" description="Flagellar basal-body/hook protein C-terminal" evidence="3">
    <location>
        <begin position="212"/>
        <end position="257"/>
    </location>
</feature>
<dbReference type="SUPFAM" id="SSF117143">
    <property type="entry name" value="Flagellar hook protein flgE"/>
    <property type="match status" value="1"/>
</dbReference>
<dbReference type="InterPro" id="IPR010930">
    <property type="entry name" value="Flg_bb/hook_C_dom"/>
</dbReference>
<keyword evidence="5" id="KW-0969">Cilium</keyword>